<evidence type="ECO:0000313" key="2">
    <source>
        <dbReference type="EMBL" id="SMY15926.1"/>
    </source>
</evidence>
<dbReference type="Pfam" id="PF01844">
    <property type="entry name" value="HNH"/>
    <property type="match status" value="1"/>
</dbReference>
<feature type="domain" description="HNH nuclease" evidence="1">
    <location>
        <begin position="186"/>
        <end position="244"/>
    </location>
</feature>
<dbReference type="CDD" id="cd00085">
    <property type="entry name" value="HNHc"/>
    <property type="match status" value="1"/>
</dbReference>
<dbReference type="AlphaFoldDB" id="A0A1Y6KX27"/>
<dbReference type="GO" id="GO:0004519">
    <property type="term" value="F:endonuclease activity"/>
    <property type="evidence" value="ECO:0007669"/>
    <property type="project" value="UniProtKB-KW"/>
</dbReference>
<keyword evidence="2" id="KW-0540">Nuclease</keyword>
<sequence length="261" mass="30203">MFPKQHDFKFCASYKLADSIRVAVFEEYCDPPLDIASDFDNQVLKPTKNSLLHDYITHYINEYFYFYLMDAGGGECAGDEITQWCMEYQLSLMTPEEYYTSVGIEWIEGEIDLFEYHTEYLLDFASRSLTPLIQTEVFNLLFSDRCFLIEFNKVIALEIQELKVEECPNILKKDGVVKRATYWPTWLERALFCREKGLCAICKTDLSSIYHTGGRLAIDHMVPLNLGGINDASNLQLLCQKCNLDKLGDTIVITNLHPTFW</sequence>
<protein>
    <submittedName>
        <fullName evidence="2">HNH endonuclease</fullName>
    </submittedName>
</protein>
<dbReference type="EMBL" id="FYAH01000002">
    <property type="protein sequence ID" value="SMY15926.1"/>
    <property type="molecule type" value="Genomic_DNA"/>
</dbReference>
<evidence type="ECO:0000259" key="1">
    <source>
        <dbReference type="SMART" id="SM00507"/>
    </source>
</evidence>
<name>A0A1Y6KX27_9GAMM</name>
<dbReference type="InterPro" id="IPR002711">
    <property type="entry name" value="HNH"/>
</dbReference>
<dbReference type="RefSeq" id="WP_087820085.1">
    <property type="nucleotide sequence ID" value="NZ_FYAH01000002.1"/>
</dbReference>
<dbReference type="Proteomes" id="UP000196485">
    <property type="component" value="Unassembled WGS sequence"/>
</dbReference>
<gene>
    <name evidence="2" type="ORF">PAQU9191_01157</name>
</gene>
<dbReference type="InterPro" id="IPR003615">
    <property type="entry name" value="HNH_nuc"/>
</dbReference>
<accession>A0A1Y6KX27</accession>
<organism evidence="2 3">
    <name type="scientific">Photobacterium aquimaris</name>
    <dbReference type="NCBI Taxonomy" id="512643"/>
    <lineage>
        <taxon>Bacteria</taxon>
        <taxon>Pseudomonadati</taxon>
        <taxon>Pseudomonadota</taxon>
        <taxon>Gammaproteobacteria</taxon>
        <taxon>Vibrionales</taxon>
        <taxon>Vibrionaceae</taxon>
        <taxon>Photobacterium</taxon>
    </lineage>
</organism>
<dbReference type="SMART" id="SM00507">
    <property type="entry name" value="HNHc"/>
    <property type="match status" value="1"/>
</dbReference>
<keyword evidence="2" id="KW-0378">Hydrolase</keyword>
<keyword evidence="2" id="KW-0255">Endonuclease</keyword>
<evidence type="ECO:0000313" key="3">
    <source>
        <dbReference type="Proteomes" id="UP000196485"/>
    </source>
</evidence>
<keyword evidence="3" id="KW-1185">Reference proteome</keyword>
<proteinExistence type="predicted"/>
<dbReference type="Gene3D" id="1.10.30.50">
    <property type="match status" value="1"/>
</dbReference>
<dbReference type="GO" id="GO:0008270">
    <property type="term" value="F:zinc ion binding"/>
    <property type="evidence" value="ECO:0007669"/>
    <property type="project" value="InterPro"/>
</dbReference>
<dbReference type="GO" id="GO:0003676">
    <property type="term" value="F:nucleic acid binding"/>
    <property type="evidence" value="ECO:0007669"/>
    <property type="project" value="InterPro"/>
</dbReference>
<reference evidence="3" key="1">
    <citation type="submission" date="2017-06" db="EMBL/GenBank/DDBJ databases">
        <authorList>
            <person name="Rodrigo-Torres L."/>
            <person name="Arahal R. D."/>
            <person name="Lucena T."/>
        </authorList>
    </citation>
    <scope>NUCLEOTIDE SEQUENCE [LARGE SCALE GENOMIC DNA]</scope>
    <source>
        <strain evidence="3">type strain: CECT 9192</strain>
    </source>
</reference>